<protein>
    <submittedName>
        <fullName evidence="1">Uncharacterized protein</fullName>
    </submittedName>
</protein>
<dbReference type="AlphaFoldDB" id="A0A1R0GT82"/>
<organism evidence="1 2">
    <name type="scientific">Smittium mucronatum</name>
    <dbReference type="NCBI Taxonomy" id="133383"/>
    <lineage>
        <taxon>Eukaryota</taxon>
        <taxon>Fungi</taxon>
        <taxon>Fungi incertae sedis</taxon>
        <taxon>Zoopagomycota</taxon>
        <taxon>Kickxellomycotina</taxon>
        <taxon>Harpellomycetes</taxon>
        <taxon>Harpellales</taxon>
        <taxon>Legeriomycetaceae</taxon>
        <taxon>Smittium</taxon>
    </lineage>
</organism>
<sequence length="45" mass="5032">MDLNQLSEGLIDTVWAESKRLQATTAATEVWSKPLSKKKISTIKN</sequence>
<evidence type="ECO:0000313" key="2">
    <source>
        <dbReference type="Proteomes" id="UP000187455"/>
    </source>
</evidence>
<evidence type="ECO:0000313" key="1">
    <source>
        <dbReference type="EMBL" id="OLY80091.1"/>
    </source>
</evidence>
<name>A0A1R0GT82_9FUNG</name>
<proteinExistence type="predicted"/>
<gene>
    <name evidence="1" type="ORF">AYI68_g5821</name>
</gene>
<feature type="non-terminal residue" evidence="1">
    <location>
        <position position="45"/>
    </location>
</feature>
<dbReference type="EMBL" id="LSSL01003787">
    <property type="protein sequence ID" value="OLY80091.1"/>
    <property type="molecule type" value="Genomic_DNA"/>
</dbReference>
<reference evidence="1 2" key="1">
    <citation type="journal article" date="2016" name="Mol. Biol. Evol.">
        <title>Genome-Wide Survey of Gut Fungi (Harpellales) Reveals the First Horizontally Transferred Ubiquitin Gene from a Mosquito Host.</title>
        <authorList>
            <person name="Wang Y."/>
            <person name="White M.M."/>
            <person name="Kvist S."/>
            <person name="Moncalvo J.M."/>
        </authorList>
    </citation>
    <scope>NUCLEOTIDE SEQUENCE [LARGE SCALE GENOMIC DNA]</scope>
    <source>
        <strain evidence="1 2">ALG-7-W6</strain>
    </source>
</reference>
<dbReference type="Proteomes" id="UP000187455">
    <property type="component" value="Unassembled WGS sequence"/>
</dbReference>
<keyword evidence="2" id="KW-1185">Reference proteome</keyword>
<accession>A0A1R0GT82</accession>
<comment type="caution">
    <text evidence="1">The sequence shown here is derived from an EMBL/GenBank/DDBJ whole genome shotgun (WGS) entry which is preliminary data.</text>
</comment>